<dbReference type="Proteomes" id="UP000244090">
    <property type="component" value="Unassembled WGS sequence"/>
</dbReference>
<evidence type="ECO:0000256" key="1">
    <source>
        <dbReference type="SAM" id="SignalP"/>
    </source>
</evidence>
<dbReference type="OrthoDB" id="9832144at2"/>
<dbReference type="AlphaFoldDB" id="A0A2T6C1D7"/>
<evidence type="ECO:0000313" key="3">
    <source>
        <dbReference type="Proteomes" id="UP000244090"/>
    </source>
</evidence>
<sequence>MKKYYFNKILLFLFFILNCSFVKPNTMQITQPILKFSINGGAPPNTAVSIHISKNRQVIVFVENGWPILENTSEVGVYKCMLSREETQQLYKNIENVNAVEGFYGEKLPGSLRYHLTLFDTTKSKKIQWGHFAKIPKELQNLSKSLQKLIKNSLQFKHQTITASFNITKNNATISLHNSGKVPITLLVPKEEILKKRMLLVSQISREEYLLDVPRIYGSASPFDYQFFKKKRTIKPTETITFNSSIQTEKTEKYFAIIEAQWETIEFINKRTFPLLLVAATQN</sequence>
<keyword evidence="3" id="KW-1185">Reference proteome</keyword>
<name>A0A2T6C1D7_9FLAO</name>
<gene>
    <name evidence="2" type="ORF">C8N46_103223</name>
</gene>
<feature type="signal peptide" evidence="1">
    <location>
        <begin position="1"/>
        <end position="24"/>
    </location>
</feature>
<feature type="chain" id="PRO_5015582713" description="Lipoprotein" evidence="1">
    <location>
        <begin position="25"/>
        <end position="283"/>
    </location>
</feature>
<proteinExistence type="predicted"/>
<comment type="caution">
    <text evidence="2">The sequence shown here is derived from an EMBL/GenBank/DDBJ whole genome shotgun (WGS) entry which is preliminary data.</text>
</comment>
<evidence type="ECO:0008006" key="4">
    <source>
        <dbReference type="Google" id="ProtNLM"/>
    </source>
</evidence>
<dbReference type="EMBL" id="QBKT01000003">
    <property type="protein sequence ID" value="PTX62125.1"/>
    <property type="molecule type" value="Genomic_DNA"/>
</dbReference>
<evidence type="ECO:0000313" key="2">
    <source>
        <dbReference type="EMBL" id="PTX62125.1"/>
    </source>
</evidence>
<dbReference type="RefSeq" id="WP_146169764.1">
    <property type="nucleotide sequence ID" value="NZ_QBKT01000003.1"/>
</dbReference>
<reference evidence="2 3" key="1">
    <citation type="submission" date="2018-04" db="EMBL/GenBank/DDBJ databases">
        <title>Genomic Encyclopedia of Archaeal and Bacterial Type Strains, Phase II (KMG-II): from individual species to whole genera.</title>
        <authorList>
            <person name="Goeker M."/>
        </authorList>
    </citation>
    <scope>NUCLEOTIDE SEQUENCE [LARGE SCALE GENOMIC DNA]</scope>
    <source>
        <strain evidence="2 3">DSM 25731</strain>
    </source>
</reference>
<organism evidence="2 3">
    <name type="scientific">Kordia periserrulae</name>
    <dbReference type="NCBI Taxonomy" id="701523"/>
    <lineage>
        <taxon>Bacteria</taxon>
        <taxon>Pseudomonadati</taxon>
        <taxon>Bacteroidota</taxon>
        <taxon>Flavobacteriia</taxon>
        <taxon>Flavobacteriales</taxon>
        <taxon>Flavobacteriaceae</taxon>
        <taxon>Kordia</taxon>
    </lineage>
</organism>
<protein>
    <recommendedName>
        <fullName evidence="4">Lipoprotein</fullName>
    </recommendedName>
</protein>
<accession>A0A2T6C1D7</accession>
<keyword evidence="1" id="KW-0732">Signal</keyword>